<evidence type="ECO:0000256" key="1">
    <source>
        <dbReference type="ARBA" id="ARBA00023015"/>
    </source>
</evidence>
<reference evidence="5 8" key="2">
    <citation type="submission" date="2020-07" db="EMBL/GenBank/DDBJ databases">
        <title>Sequencing the genomes of 1000 actinobacteria strains.</title>
        <authorList>
            <person name="Klenk H.-P."/>
        </authorList>
    </citation>
    <scope>NUCLEOTIDE SEQUENCE [LARGE SCALE GENOMIC DNA]</scope>
    <source>
        <strain evidence="5 8">DSM 23870</strain>
    </source>
</reference>
<comment type="caution">
    <text evidence="6">The sequence shown here is derived from an EMBL/GenBank/DDBJ whole genome shotgun (WGS) entry which is preliminary data.</text>
</comment>
<dbReference type="PANTHER" id="PTHR33164">
    <property type="entry name" value="TRANSCRIPTIONAL REGULATOR, MARR FAMILY"/>
    <property type="match status" value="1"/>
</dbReference>
<keyword evidence="7" id="KW-1185">Reference proteome</keyword>
<dbReference type="Proteomes" id="UP000581087">
    <property type="component" value="Unassembled WGS sequence"/>
</dbReference>
<dbReference type="SUPFAM" id="SSF46785">
    <property type="entry name" value="Winged helix' DNA-binding domain"/>
    <property type="match status" value="1"/>
</dbReference>
<evidence type="ECO:0000313" key="7">
    <source>
        <dbReference type="Proteomes" id="UP000292686"/>
    </source>
</evidence>
<dbReference type="PANTHER" id="PTHR33164:SF64">
    <property type="entry name" value="TRANSCRIPTIONAL REGULATOR SLYA"/>
    <property type="match status" value="1"/>
</dbReference>
<dbReference type="Proteomes" id="UP000292686">
    <property type="component" value="Unassembled WGS sequence"/>
</dbReference>
<evidence type="ECO:0000313" key="8">
    <source>
        <dbReference type="Proteomes" id="UP000581087"/>
    </source>
</evidence>
<organism evidence="6 7">
    <name type="scientific">Agromyces atrinae</name>
    <dbReference type="NCBI Taxonomy" id="592376"/>
    <lineage>
        <taxon>Bacteria</taxon>
        <taxon>Bacillati</taxon>
        <taxon>Actinomycetota</taxon>
        <taxon>Actinomycetes</taxon>
        <taxon>Micrococcales</taxon>
        <taxon>Microbacteriaceae</taxon>
        <taxon>Agromyces</taxon>
    </lineage>
</organism>
<dbReference type="PROSITE" id="PS01117">
    <property type="entry name" value="HTH_MARR_1"/>
    <property type="match status" value="1"/>
</dbReference>
<accession>A0A4Q2M786</accession>
<dbReference type="EMBL" id="SDPM01000008">
    <property type="protein sequence ID" value="RXZ85692.1"/>
    <property type="molecule type" value="Genomic_DNA"/>
</dbReference>
<evidence type="ECO:0000313" key="6">
    <source>
        <dbReference type="EMBL" id="RXZ85692.1"/>
    </source>
</evidence>
<dbReference type="Pfam" id="PF12802">
    <property type="entry name" value="MarR_2"/>
    <property type="match status" value="1"/>
</dbReference>
<gene>
    <name evidence="5" type="ORF">BJ972_002760</name>
    <name evidence="6" type="ORF">ESP50_14510</name>
</gene>
<dbReference type="PROSITE" id="PS50995">
    <property type="entry name" value="HTH_MARR_2"/>
    <property type="match status" value="1"/>
</dbReference>
<dbReference type="GO" id="GO:0003700">
    <property type="term" value="F:DNA-binding transcription factor activity"/>
    <property type="evidence" value="ECO:0007669"/>
    <property type="project" value="InterPro"/>
</dbReference>
<dbReference type="OrthoDB" id="8635520at2"/>
<dbReference type="GO" id="GO:0006950">
    <property type="term" value="P:response to stress"/>
    <property type="evidence" value="ECO:0007669"/>
    <property type="project" value="TreeGrafter"/>
</dbReference>
<dbReference type="GO" id="GO:0003677">
    <property type="term" value="F:DNA binding"/>
    <property type="evidence" value="ECO:0007669"/>
    <property type="project" value="UniProtKB-KW"/>
</dbReference>
<keyword evidence="3" id="KW-0804">Transcription</keyword>
<dbReference type="EMBL" id="JACCBI010000001">
    <property type="protein sequence ID" value="NYD68241.1"/>
    <property type="molecule type" value="Genomic_DNA"/>
</dbReference>
<feature type="domain" description="HTH marR-type" evidence="4">
    <location>
        <begin position="16"/>
        <end position="145"/>
    </location>
</feature>
<dbReference type="InterPro" id="IPR023187">
    <property type="entry name" value="Tscrpt_reg_MarR-type_CS"/>
</dbReference>
<dbReference type="InterPro" id="IPR036390">
    <property type="entry name" value="WH_DNA-bd_sf"/>
</dbReference>
<dbReference type="AlphaFoldDB" id="A0A4Q2M786"/>
<evidence type="ECO:0000259" key="4">
    <source>
        <dbReference type="PROSITE" id="PS50995"/>
    </source>
</evidence>
<evidence type="ECO:0000256" key="3">
    <source>
        <dbReference type="ARBA" id="ARBA00023163"/>
    </source>
</evidence>
<keyword evidence="1" id="KW-0805">Transcription regulation</keyword>
<dbReference type="InterPro" id="IPR036388">
    <property type="entry name" value="WH-like_DNA-bd_sf"/>
</dbReference>
<keyword evidence="2 5" id="KW-0238">DNA-binding</keyword>
<evidence type="ECO:0000313" key="5">
    <source>
        <dbReference type="EMBL" id="NYD68241.1"/>
    </source>
</evidence>
<reference evidence="6 7" key="1">
    <citation type="submission" date="2019-01" db="EMBL/GenBank/DDBJ databases">
        <title>Agromyces.</title>
        <authorList>
            <person name="Li J."/>
        </authorList>
    </citation>
    <scope>NUCLEOTIDE SEQUENCE [LARGE SCALE GENOMIC DNA]</scope>
    <source>
        <strain evidence="6 7">DSM 23870</strain>
    </source>
</reference>
<dbReference type="SMART" id="SM00347">
    <property type="entry name" value="HTH_MARR"/>
    <property type="match status" value="1"/>
</dbReference>
<name>A0A4Q2M786_9MICO</name>
<dbReference type="InterPro" id="IPR000835">
    <property type="entry name" value="HTH_MarR-typ"/>
</dbReference>
<dbReference type="InterPro" id="IPR039422">
    <property type="entry name" value="MarR/SlyA-like"/>
</dbReference>
<proteinExistence type="predicted"/>
<sequence>MPTPAAHHDRPVAEHDWSTGRLLSTAARMVEQAWSERLDRAGLTHAGLIVLHHLEHGSASQAELARLARVEAQTMSRTVDRLVREGLVERGSDPADRRRHVVSRTAAGERAWSTIATIESDVFPDIPNEEGFRTTLLAIIHALEQTD</sequence>
<dbReference type="RefSeq" id="WP_129176413.1">
    <property type="nucleotide sequence ID" value="NZ_JACCBI010000001.1"/>
</dbReference>
<evidence type="ECO:0000256" key="2">
    <source>
        <dbReference type="ARBA" id="ARBA00023125"/>
    </source>
</evidence>
<protein>
    <submittedName>
        <fullName evidence="5 6">MarR family transcriptional regulator</fullName>
    </submittedName>
</protein>
<dbReference type="Gene3D" id="1.10.10.10">
    <property type="entry name" value="Winged helix-like DNA-binding domain superfamily/Winged helix DNA-binding domain"/>
    <property type="match status" value="1"/>
</dbReference>
<dbReference type="PRINTS" id="PR00598">
    <property type="entry name" value="HTHMARR"/>
</dbReference>